<dbReference type="RefSeq" id="WP_386753108.1">
    <property type="nucleotide sequence ID" value="NZ_JBHSNM010000001.1"/>
</dbReference>
<accession>A0ABW0SJV2</accession>
<comment type="caution">
    <text evidence="2">The sequence shown here is derived from an EMBL/GenBank/DDBJ whole genome shotgun (WGS) entry which is preliminary data.</text>
</comment>
<feature type="domain" description="PilZ" evidence="1">
    <location>
        <begin position="8"/>
        <end position="94"/>
    </location>
</feature>
<dbReference type="InterPro" id="IPR009875">
    <property type="entry name" value="PilZ_domain"/>
</dbReference>
<dbReference type="Gene3D" id="2.40.10.220">
    <property type="entry name" value="predicted glycosyltransferase like domains"/>
    <property type="match status" value="1"/>
</dbReference>
<dbReference type="SUPFAM" id="SSF141371">
    <property type="entry name" value="PilZ domain-like"/>
    <property type="match status" value="1"/>
</dbReference>
<proteinExistence type="predicted"/>
<evidence type="ECO:0000313" key="2">
    <source>
        <dbReference type="EMBL" id="MFC5569176.1"/>
    </source>
</evidence>
<protein>
    <submittedName>
        <fullName evidence="2">PilZ domain-containing protein</fullName>
    </submittedName>
</protein>
<reference evidence="3" key="1">
    <citation type="journal article" date="2019" name="Int. J. Syst. Evol. Microbiol.">
        <title>The Global Catalogue of Microorganisms (GCM) 10K type strain sequencing project: providing services to taxonomists for standard genome sequencing and annotation.</title>
        <authorList>
            <consortium name="The Broad Institute Genomics Platform"/>
            <consortium name="The Broad Institute Genome Sequencing Center for Infectious Disease"/>
            <person name="Wu L."/>
            <person name="Ma J."/>
        </authorList>
    </citation>
    <scope>NUCLEOTIDE SEQUENCE [LARGE SCALE GENOMIC DNA]</scope>
    <source>
        <strain evidence="3">KACC 11407</strain>
    </source>
</reference>
<organism evidence="2 3">
    <name type="scientific">Lysobacter yangpyeongensis</name>
    <dbReference type="NCBI Taxonomy" id="346182"/>
    <lineage>
        <taxon>Bacteria</taxon>
        <taxon>Pseudomonadati</taxon>
        <taxon>Pseudomonadota</taxon>
        <taxon>Gammaproteobacteria</taxon>
        <taxon>Lysobacterales</taxon>
        <taxon>Lysobacteraceae</taxon>
        <taxon>Lysobacter</taxon>
    </lineage>
</organism>
<keyword evidence="3" id="KW-1185">Reference proteome</keyword>
<sequence length="103" mass="11602">MNAIVQDDRRSADRVPYASRVMVLGRESAWFAQLIDLSPWGCGIFRPAGFALAPDDLVRLFFHENDQTMVAVVDARVARVTDSQVGLEYHEPQAVPPRHPQQQ</sequence>
<evidence type="ECO:0000313" key="3">
    <source>
        <dbReference type="Proteomes" id="UP001596036"/>
    </source>
</evidence>
<dbReference type="Pfam" id="PF07238">
    <property type="entry name" value="PilZ"/>
    <property type="match status" value="1"/>
</dbReference>
<name>A0ABW0SJV2_9GAMM</name>
<dbReference type="EMBL" id="JBHSNM010000001">
    <property type="protein sequence ID" value="MFC5569176.1"/>
    <property type="molecule type" value="Genomic_DNA"/>
</dbReference>
<dbReference type="Proteomes" id="UP001596036">
    <property type="component" value="Unassembled WGS sequence"/>
</dbReference>
<gene>
    <name evidence="2" type="ORF">ACFPN1_03720</name>
</gene>
<evidence type="ECO:0000259" key="1">
    <source>
        <dbReference type="Pfam" id="PF07238"/>
    </source>
</evidence>